<name>A0A8S2SR28_9BILA</name>
<comment type="caution">
    <text evidence="10">The sequence shown here is derived from an EMBL/GenBank/DDBJ whole genome shotgun (WGS) entry which is preliminary data.</text>
</comment>
<proteinExistence type="predicted"/>
<evidence type="ECO:0000313" key="10">
    <source>
        <dbReference type="EMBL" id="CAF4247343.1"/>
    </source>
</evidence>
<evidence type="ECO:0000256" key="6">
    <source>
        <dbReference type="ARBA" id="ARBA00023065"/>
    </source>
</evidence>
<evidence type="ECO:0000313" key="11">
    <source>
        <dbReference type="Proteomes" id="UP000682733"/>
    </source>
</evidence>
<feature type="non-terminal residue" evidence="10">
    <location>
        <position position="66"/>
    </location>
</feature>
<sequence length="66" mass="7564">MLTIMVAGFLDAIAKVRQFKFHNDDDLYDRLSRRFSVVLLMLFTVVVSTKQYVGDPIACFCPAQFT</sequence>
<dbReference type="Pfam" id="PF00876">
    <property type="entry name" value="Innexin"/>
    <property type="match status" value="1"/>
</dbReference>
<keyword evidence="7" id="KW-0472">Membrane</keyword>
<evidence type="ECO:0000256" key="1">
    <source>
        <dbReference type="ARBA" id="ARBA00004651"/>
    </source>
</evidence>
<dbReference type="AlphaFoldDB" id="A0A8S2SR28"/>
<accession>A0A8S2SR28</accession>
<comment type="subcellular location">
    <subcellularLocation>
        <location evidence="1">Cell membrane</location>
        <topology evidence="1">Multi-pass membrane protein</topology>
    </subcellularLocation>
</comment>
<reference evidence="10" key="1">
    <citation type="submission" date="2021-02" db="EMBL/GenBank/DDBJ databases">
        <authorList>
            <person name="Nowell W R."/>
        </authorList>
    </citation>
    <scope>NUCLEOTIDE SEQUENCE</scope>
</reference>
<dbReference type="Proteomes" id="UP000677228">
    <property type="component" value="Unassembled WGS sequence"/>
</dbReference>
<evidence type="ECO:0000256" key="2">
    <source>
        <dbReference type="ARBA" id="ARBA00022448"/>
    </source>
</evidence>
<dbReference type="PANTHER" id="PTHR11893:SF36">
    <property type="entry name" value="INNEXIN-5"/>
    <property type="match status" value="1"/>
</dbReference>
<gene>
    <name evidence="9" type="ORF">OVA965_LOCUS34913</name>
    <name evidence="10" type="ORF">TMI583_LOCUS35856</name>
</gene>
<evidence type="ECO:0000256" key="4">
    <source>
        <dbReference type="ARBA" id="ARBA00022692"/>
    </source>
</evidence>
<keyword evidence="4" id="KW-0812">Transmembrane</keyword>
<keyword evidence="6" id="KW-0406">Ion transport</keyword>
<keyword evidence="5" id="KW-1133">Transmembrane helix</keyword>
<dbReference type="PANTHER" id="PTHR11893">
    <property type="entry name" value="INNEXIN"/>
    <property type="match status" value="1"/>
</dbReference>
<keyword evidence="3" id="KW-1003">Cell membrane</keyword>
<evidence type="ECO:0000256" key="8">
    <source>
        <dbReference type="ARBA" id="ARBA00023303"/>
    </source>
</evidence>
<evidence type="ECO:0000256" key="7">
    <source>
        <dbReference type="ARBA" id="ARBA00023136"/>
    </source>
</evidence>
<dbReference type="EMBL" id="CAJNOK010029856">
    <property type="protein sequence ID" value="CAF1452944.1"/>
    <property type="molecule type" value="Genomic_DNA"/>
</dbReference>
<dbReference type="EMBL" id="CAJOBA010051694">
    <property type="protein sequence ID" value="CAF4247343.1"/>
    <property type="molecule type" value="Genomic_DNA"/>
</dbReference>
<keyword evidence="2" id="KW-0813">Transport</keyword>
<protein>
    <submittedName>
        <fullName evidence="10">Uncharacterized protein</fullName>
    </submittedName>
</protein>
<organism evidence="10 11">
    <name type="scientific">Didymodactylos carnosus</name>
    <dbReference type="NCBI Taxonomy" id="1234261"/>
    <lineage>
        <taxon>Eukaryota</taxon>
        <taxon>Metazoa</taxon>
        <taxon>Spiralia</taxon>
        <taxon>Gnathifera</taxon>
        <taxon>Rotifera</taxon>
        <taxon>Eurotatoria</taxon>
        <taxon>Bdelloidea</taxon>
        <taxon>Philodinida</taxon>
        <taxon>Philodinidae</taxon>
        <taxon>Didymodactylos</taxon>
    </lineage>
</organism>
<evidence type="ECO:0000256" key="3">
    <source>
        <dbReference type="ARBA" id="ARBA00022475"/>
    </source>
</evidence>
<dbReference type="InterPro" id="IPR000990">
    <property type="entry name" value="Innexin"/>
</dbReference>
<dbReference type="GO" id="GO:0034220">
    <property type="term" value="P:monoatomic ion transmembrane transport"/>
    <property type="evidence" value="ECO:0007669"/>
    <property type="project" value="UniProtKB-KW"/>
</dbReference>
<keyword evidence="8" id="KW-0407">Ion channel</keyword>
<dbReference type="GO" id="GO:0005886">
    <property type="term" value="C:plasma membrane"/>
    <property type="evidence" value="ECO:0007669"/>
    <property type="project" value="UniProtKB-SubCell"/>
</dbReference>
<evidence type="ECO:0000313" key="9">
    <source>
        <dbReference type="EMBL" id="CAF1452944.1"/>
    </source>
</evidence>
<evidence type="ECO:0000256" key="5">
    <source>
        <dbReference type="ARBA" id="ARBA00022989"/>
    </source>
</evidence>
<dbReference type="Proteomes" id="UP000682733">
    <property type="component" value="Unassembled WGS sequence"/>
</dbReference>